<keyword evidence="4 6" id="KW-0378">Hydrolase</keyword>
<evidence type="ECO:0000256" key="3">
    <source>
        <dbReference type="ARBA" id="ARBA00022741"/>
    </source>
</evidence>
<dbReference type="PANTHER" id="PTHR21340">
    <property type="entry name" value="DIADENOSINE 5,5-P1,P4-TETRAPHOSPHATE PYROPHOSPHOHYDROLASE MUTT"/>
    <property type="match status" value="1"/>
</dbReference>
<dbReference type="InterPro" id="IPR051325">
    <property type="entry name" value="Nudix_hydrolase_domain"/>
</dbReference>
<evidence type="ECO:0000313" key="9">
    <source>
        <dbReference type="Proteomes" id="UP000724149"/>
    </source>
</evidence>
<evidence type="ECO:0000256" key="1">
    <source>
        <dbReference type="ARBA" id="ARBA00005582"/>
    </source>
</evidence>
<keyword evidence="9" id="KW-1185">Reference proteome</keyword>
<evidence type="ECO:0000313" key="8">
    <source>
        <dbReference type="EMBL" id="MBM6922236.1"/>
    </source>
</evidence>
<dbReference type="SUPFAM" id="SSF55811">
    <property type="entry name" value="Nudix"/>
    <property type="match status" value="1"/>
</dbReference>
<comment type="similarity">
    <text evidence="1 6">Belongs to the Nudix hydrolase family.</text>
</comment>
<evidence type="ECO:0000256" key="6">
    <source>
        <dbReference type="RuleBase" id="RU003476"/>
    </source>
</evidence>
<evidence type="ECO:0000259" key="7">
    <source>
        <dbReference type="PROSITE" id="PS51462"/>
    </source>
</evidence>
<dbReference type="PROSITE" id="PS51462">
    <property type="entry name" value="NUDIX"/>
    <property type="match status" value="1"/>
</dbReference>
<dbReference type="InterPro" id="IPR003565">
    <property type="entry name" value="Tetra_PHTase"/>
</dbReference>
<protein>
    <recommendedName>
        <fullName evidence="2">Bis(5'-nucleosyl)-tetraphosphatase [asymmetrical]</fullName>
    </recommendedName>
    <alternativeName>
        <fullName evidence="5">Diadenosine 5',5'''-P1,P4-tetraphosphate asymmetrical hydrolase</fullName>
    </alternativeName>
</protein>
<evidence type="ECO:0000256" key="4">
    <source>
        <dbReference type="ARBA" id="ARBA00022801"/>
    </source>
</evidence>
<accession>A0ABS2GJE1</accession>
<dbReference type="CDD" id="cd03428">
    <property type="entry name" value="NUDIX_Ap4A_Nudt2"/>
    <property type="match status" value="1"/>
</dbReference>
<gene>
    <name evidence="8" type="ORF">H9X81_00815</name>
</gene>
<dbReference type="PANTHER" id="PTHR21340:SF0">
    <property type="entry name" value="BIS(5'-NUCLEOSYL)-TETRAPHOSPHATASE [ASYMMETRICAL]"/>
    <property type="match status" value="1"/>
</dbReference>
<dbReference type="InterPro" id="IPR015797">
    <property type="entry name" value="NUDIX_hydrolase-like_dom_sf"/>
</dbReference>
<evidence type="ECO:0000256" key="5">
    <source>
        <dbReference type="ARBA" id="ARBA00032644"/>
    </source>
</evidence>
<name>A0ABS2GJE1_9FIRM</name>
<dbReference type="EMBL" id="JACSNR010000001">
    <property type="protein sequence ID" value="MBM6922236.1"/>
    <property type="molecule type" value="Genomic_DNA"/>
</dbReference>
<sequence>MRKEKSCGALVYRTKNGEVELLLLKHRFGGHWSFPKGHVEEGETEVETALREVHEETGLTIQLEEGFRQSVEYYPRPNIRKQVVYFLGYADDDRTRRQEEEISEIRWVPLKSAHREVIFRNDKNLINHAKKFLRRKFFRRNERKNPAPAQTDSRTIGE</sequence>
<dbReference type="InterPro" id="IPR020084">
    <property type="entry name" value="NUDIX_hydrolase_CS"/>
</dbReference>
<organism evidence="8 9">
    <name type="scientific">Hydrogenoanaerobacterium saccharovorans</name>
    <dbReference type="NCBI Taxonomy" id="474960"/>
    <lineage>
        <taxon>Bacteria</taxon>
        <taxon>Bacillati</taxon>
        <taxon>Bacillota</taxon>
        <taxon>Clostridia</taxon>
        <taxon>Eubacteriales</taxon>
        <taxon>Oscillospiraceae</taxon>
        <taxon>Hydrogenoanaerobacterium</taxon>
    </lineage>
</organism>
<dbReference type="Proteomes" id="UP000724149">
    <property type="component" value="Unassembled WGS sequence"/>
</dbReference>
<dbReference type="Gene3D" id="3.90.79.10">
    <property type="entry name" value="Nucleoside Triphosphate Pyrophosphohydrolase"/>
    <property type="match status" value="1"/>
</dbReference>
<proteinExistence type="inferred from homology"/>
<dbReference type="Pfam" id="PF00293">
    <property type="entry name" value="NUDIX"/>
    <property type="match status" value="1"/>
</dbReference>
<keyword evidence="3" id="KW-0547">Nucleotide-binding</keyword>
<dbReference type="InterPro" id="IPR000086">
    <property type="entry name" value="NUDIX_hydrolase_dom"/>
</dbReference>
<dbReference type="InterPro" id="IPR020476">
    <property type="entry name" value="Nudix_hydrolase"/>
</dbReference>
<comment type="caution">
    <text evidence="8">The sequence shown here is derived from an EMBL/GenBank/DDBJ whole genome shotgun (WGS) entry which is preliminary data.</text>
</comment>
<dbReference type="PRINTS" id="PR00502">
    <property type="entry name" value="NUDIXFAMILY"/>
</dbReference>
<feature type="domain" description="Nudix hydrolase" evidence="7">
    <location>
        <begin position="2"/>
        <end position="134"/>
    </location>
</feature>
<dbReference type="PROSITE" id="PS00893">
    <property type="entry name" value="NUDIX_BOX"/>
    <property type="match status" value="1"/>
</dbReference>
<evidence type="ECO:0000256" key="2">
    <source>
        <dbReference type="ARBA" id="ARBA00018911"/>
    </source>
</evidence>
<reference evidence="8 9" key="1">
    <citation type="journal article" date="2021" name="Sci. Rep.">
        <title>The distribution of antibiotic resistance genes in chicken gut microbiota commensals.</title>
        <authorList>
            <person name="Juricova H."/>
            <person name="Matiasovicova J."/>
            <person name="Kubasova T."/>
            <person name="Cejkova D."/>
            <person name="Rychlik I."/>
        </authorList>
    </citation>
    <scope>NUCLEOTIDE SEQUENCE [LARGE SCALE GENOMIC DNA]</scope>
    <source>
        <strain evidence="8 9">An564</strain>
    </source>
</reference>